<accession>W1Y218</accession>
<proteinExistence type="predicted"/>
<name>W1Y218_9ZZZZ</name>
<comment type="caution">
    <text evidence="1">The sequence shown here is derived from an EMBL/GenBank/DDBJ whole genome shotgun (WGS) entry which is preliminary data.</text>
</comment>
<protein>
    <submittedName>
        <fullName evidence="1">Cell wall/surface repeat protein</fullName>
    </submittedName>
</protein>
<gene>
    <name evidence="1" type="ORF">Q604_UNBC10443G0001</name>
</gene>
<dbReference type="AlphaFoldDB" id="W1Y218"/>
<organism evidence="1">
    <name type="scientific">human gut metagenome</name>
    <dbReference type="NCBI Taxonomy" id="408170"/>
    <lineage>
        <taxon>unclassified sequences</taxon>
        <taxon>metagenomes</taxon>
        <taxon>organismal metagenomes</taxon>
    </lineage>
</organism>
<feature type="non-terminal residue" evidence="1">
    <location>
        <position position="84"/>
    </location>
</feature>
<evidence type="ECO:0000313" key="1">
    <source>
        <dbReference type="EMBL" id="ETJ35159.1"/>
    </source>
</evidence>
<feature type="non-terminal residue" evidence="1">
    <location>
        <position position="1"/>
    </location>
</feature>
<sequence>NIQGVLVSSPNVVISGQDFKVTSKVLPENVNGDKIKLSAITSANDGSLTGSAFVTSDVIVSRNSATYTVTPVNPGTIKLQAVAT</sequence>
<reference evidence="1" key="1">
    <citation type="submission" date="2013-12" db="EMBL/GenBank/DDBJ databases">
        <title>A Varibaculum cambriense genome reconstructed from a premature infant gut community with otherwise low bacterial novelty that shifts toward anaerobic metabolism during the third week of life.</title>
        <authorList>
            <person name="Brown C.T."/>
            <person name="Sharon I."/>
            <person name="Thomas B.C."/>
            <person name="Castelle C.J."/>
            <person name="Morowitz M.J."/>
            <person name="Banfield J.F."/>
        </authorList>
    </citation>
    <scope>NUCLEOTIDE SEQUENCE</scope>
</reference>
<dbReference type="EMBL" id="AZMM01010443">
    <property type="protein sequence ID" value="ETJ35159.1"/>
    <property type="molecule type" value="Genomic_DNA"/>
</dbReference>